<dbReference type="AlphaFoldDB" id="X0SC27"/>
<protein>
    <submittedName>
        <fullName evidence="1">Uncharacterized protein</fullName>
    </submittedName>
</protein>
<dbReference type="EMBL" id="BARS01009718">
    <property type="protein sequence ID" value="GAF78618.1"/>
    <property type="molecule type" value="Genomic_DNA"/>
</dbReference>
<feature type="non-terminal residue" evidence="1">
    <location>
        <position position="115"/>
    </location>
</feature>
<evidence type="ECO:0000313" key="1">
    <source>
        <dbReference type="EMBL" id="GAF78618.1"/>
    </source>
</evidence>
<proteinExistence type="predicted"/>
<accession>X0SC27</accession>
<comment type="caution">
    <text evidence="1">The sequence shown here is derived from an EMBL/GenBank/DDBJ whole genome shotgun (WGS) entry which is preliminary data.</text>
</comment>
<name>X0SC27_9ZZZZ</name>
<organism evidence="1">
    <name type="scientific">marine sediment metagenome</name>
    <dbReference type="NCBI Taxonomy" id="412755"/>
    <lineage>
        <taxon>unclassified sequences</taxon>
        <taxon>metagenomes</taxon>
        <taxon>ecological metagenomes</taxon>
    </lineage>
</organism>
<reference evidence="1" key="1">
    <citation type="journal article" date="2014" name="Front. Microbiol.">
        <title>High frequency of phylogenetically diverse reductive dehalogenase-homologous genes in deep subseafloor sedimentary metagenomes.</title>
        <authorList>
            <person name="Kawai M."/>
            <person name="Futagami T."/>
            <person name="Toyoda A."/>
            <person name="Takaki Y."/>
            <person name="Nishi S."/>
            <person name="Hori S."/>
            <person name="Arai W."/>
            <person name="Tsubouchi T."/>
            <person name="Morono Y."/>
            <person name="Uchiyama I."/>
            <person name="Ito T."/>
            <person name="Fujiyama A."/>
            <person name="Inagaki F."/>
            <person name="Takami H."/>
        </authorList>
    </citation>
    <scope>NUCLEOTIDE SEQUENCE</scope>
    <source>
        <strain evidence="1">Expedition CK06-06</strain>
    </source>
</reference>
<gene>
    <name evidence="1" type="ORF">S01H1_18213</name>
</gene>
<sequence length="115" mass="12270">MGNIGIRDGKLIARKLTIENEAGEAGAVVTYSIPQCASAISTSAIMAGYELGDIGSADIGYGDTSTFSQQPPYARNIKVIANGDETGYNDDDQDPMTFKGYNAMGEHIEETLYVH</sequence>